<dbReference type="Gene3D" id="3.80.10.10">
    <property type="entry name" value="Ribonuclease Inhibitor"/>
    <property type="match status" value="1"/>
</dbReference>
<evidence type="ECO:0000313" key="2">
    <source>
        <dbReference type="EMBL" id="KAK0179381.1"/>
    </source>
</evidence>
<feature type="domain" description="F-box" evidence="1">
    <location>
        <begin position="1"/>
        <end position="48"/>
    </location>
</feature>
<reference evidence="2" key="2">
    <citation type="submission" date="2023-03" db="EMBL/GenBank/DDBJ databases">
        <authorList>
            <person name="Inwood S.N."/>
            <person name="Skelly J.G."/>
            <person name="Guhlin J."/>
            <person name="Harrop T.W.R."/>
            <person name="Goldson S.G."/>
            <person name="Dearden P.K."/>
        </authorList>
    </citation>
    <scope>NUCLEOTIDE SEQUENCE</scope>
    <source>
        <strain evidence="2">Lincoln</strain>
        <tissue evidence="2">Whole body</tissue>
    </source>
</reference>
<dbReference type="InterPro" id="IPR032675">
    <property type="entry name" value="LRR_dom_sf"/>
</dbReference>
<evidence type="ECO:0000259" key="1">
    <source>
        <dbReference type="PROSITE" id="PS50181"/>
    </source>
</evidence>
<dbReference type="Pfam" id="PF00646">
    <property type="entry name" value="F-box"/>
    <property type="match status" value="1"/>
</dbReference>
<dbReference type="SUPFAM" id="SSF52047">
    <property type="entry name" value="RNI-like"/>
    <property type="match status" value="1"/>
</dbReference>
<reference evidence="2" key="1">
    <citation type="journal article" date="2023" name="bioRxiv">
        <title>Scaffold-level genome assemblies of two parasitoid biocontrol wasps reveal the parthenogenesis mechanism and an associated novel virus.</title>
        <authorList>
            <person name="Inwood S."/>
            <person name="Skelly J."/>
            <person name="Guhlin J."/>
            <person name="Harrop T."/>
            <person name="Goldson S."/>
            <person name="Dearden P."/>
        </authorList>
    </citation>
    <scope>NUCLEOTIDE SEQUENCE</scope>
    <source>
        <strain evidence="2">Lincoln</strain>
        <tissue evidence="2">Whole body</tissue>
    </source>
</reference>
<keyword evidence="3" id="KW-1185">Reference proteome</keyword>
<proteinExistence type="predicted"/>
<name>A0AA39KZI1_MICHY</name>
<dbReference type="InterPro" id="IPR036047">
    <property type="entry name" value="F-box-like_dom_sf"/>
</dbReference>
<evidence type="ECO:0000313" key="3">
    <source>
        <dbReference type="Proteomes" id="UP001168972"/>
    </source>
</evidence>
<organism evidence="2 3">
    <name type="scientific">Microctonus hyperodae</name>
    <name type="common">Parasitoid wasp</name>
    <dbReference type="NCBI Taxonomy" id="165561"/>
    <lineage>
        <taxon>Eukaryota</taxon>
        <taxon>Metazoa</taxon>
        <taxon>Ecdysozoa</taxon>
        <taxon>Arthropoda</taxon>
        <taxon>Hexapoda</taxon>
        <taxon>Insecta</taxon>
        <taxon>Pterygota</taxon>
        <taxon>Neoptera</taxon>
        <taxon>Endopterygota</taxon>
        <taxon>Hymenoptera</taxon>
        <taxon>Apocrita</taxon>
        <taxon>Ichneumonoidea</taxon>
        <taxon>Braconidae</taxon>
        <taxon>Euphorinae</taxon>
        <taxon>Microctonus</taxon>
    </lineage>
</organism>
<dbReference type="PROSITE" id="PS50181">
    <property type="entry name" value="FBOX"/>
    <property type="match status" value="1"/>
</dbReference>
<gene>
    <name evidence="2" type="ORF">PV327_005139</name>
</gene>
<dbReference type="InterPro" id="IPR001810">
    <property type="entry name" value="F-box_dom"/>
</dbReference>
<comment type="caution">
    <text evidence="2">The sequence shown here is derived from an EMBL/GenBank/DDBJ whole genome shotgun (WGS) entry which is preliminary data.</text>
</comment>
<dbReference type="AlphaFoldDB" id="A0AA39KZI1"/>
<dbReference type="Proteomes" id="UP001168972">
    <property type="component" value="Unassembled WGS sequence"/>
</dbReference>
<dbReference type="SMART" id="SM00256">
    <property type="entry name" value="FBOX"/>
    <property type="match status" value="1"/>
</dbReference>
<dbReference type="EMBL" id="JAQQBR010000003">
    <property type="protein sequence ID" value="KAK0179381.1"/>
    <property type="molecule type" value="Genomic_DNA"/>
</dbReference>
<sequence>MEEIEILNHDVLREIFSYLSFRDQLNVAAVCKKWQYVVDIMMGSIRKMCCLVNKDINCSKLSVQIRKDVVYVTTRYVTFLGKPLKKFGANLTKIQIEDRSCHHYISIFFYELLKNCTKLKHARLIFGHDFGIMENFLKSLPTDNLEHLSIYYTSRSNSCRSSNNNALASVLAKSPKLKSLDLNYTPIQYLESIGGTKTLTALFIAAKKIPRLNFNMKELKNLETLSIHSLGNDRMATEITKLIRNCRKLHSIRFECVDILPETILDEMMSLPNLRRLCLCTSEGSYESWYKFSNLEDIQISQCQPLLTSRDQIKNFLQRSNKLKTYYFPGCGIDHLFLKLVSDLRYECISSCVTEWHHWHSTIPF</sequence>
<dbReference type="Gene3D" id="1.20.1280.50">
    <property type="match status" value="1"/>
</dbReference>
<accession>A0AA39KZI1</accession>
<protein>
    <recommendedName>
        <fullName evidence="1">F-box domain-containing protein</fullName>
    </recommendedName>
</protein>
<dbReference type="SUPFAM" id="SSF81383">
    <property type="entry name" value="F-box domain"/>
    <property type="match status" value="1"/>
</dbReference>